<accession>A0A6J0MTP0</accession>
<dbReference type="InterPro" id="IPR032675">
    <property type="entry name" value="LRR_dom_sf"/>
</dbReference>
<dbReference type="PANTHER" id="PTHR31900:SF34">
    <property type="entry name" value="EMB|CAB62440.1-RELATED"/>
    <property type="match status" value="1"/>
</dbReference>
<dbReference type="Proteomes" id="UP000504610">
    <property type="component" value="Chromosome 3"/>
</dbReference>
<dbReference type="InterPro" id="IPR006566">
    <property type="entry name" value="FBD"/>
</dbReference>
<evidence type="ECO:0000313" key="2">
    <source>
        <dbReference type="Proteomes" id="UP000504610"/>
    </source>
</evidence>
<dbReference type="KEGG" id="rsz:108846847"/>
<dbReference type="Gene3D" id="1.20.1280.50">
    <property type="match status" value="1"/>
</dbReference>
<name>A0A6J0MTP0_RAPSA</name>
<feature type="domain" description="F-box" evidence="1">
    <location>
        <begin position="1"/>
        <end position="50"/>
    </location>
</feature>
<dbReference type="InterPro" id="IPR001810">
    <property type="entry name" value="F-box_dom"/>
</dbReference>
<dbReference type="InterPro" id="IPR055411">
    <property type="entry name" value="LRR_FXL15/At3g58940/PEG3-like"/>
</dbReference>
<dbReference type="Pfam" id="PF24758">
    <property type="entry name" value="LRR_At5g56370"/>
    <property type="match status" value="1"/>
</dbReference>
<sequence length="414" mass="48127">MDRISSLPNDLLLHILSLLPTKDVLTTSVLSKRWLNLWKLVSKLKYIERYDNADHVRFLRFVERSLVLNTALVLQSLHLKLDQQCSDEEVEFWIRTAVKRGLGELRFEYSYMIDEPSRLPQSLYTCGTLVVLKLQNVSLVNVRFPVRFQLLKTLHLDKVIYLDNETPQKLLSCCPILEVLDLDRADYDNVKSFSLRVPSLQRFDYYGGGDGSELVMNTPSLKYFKTLGFAYKCTIEYLPEILVAHVVVTCGNTDDILRSLASVKRLFLCLPTEPQFPSGSIFHQLEHLEFCTCETEWDLLMSFLRHSPKLRSLKLNETHGNVCGYRALHWDEPSSVPETLKFVLETFEWRNYRGWEVERELASFVLKHARRLKVATFSPPGRTQLYTTLIRKYRMITELVCLRRGSAECELVFG</sequence>
<dbReference type="PANTHER" id="PTHR31900">
    <property type="entry name" value="F-BOX/RNI SUPERFAMILY PROTEIN-RELATED"/>
    <property type="match status" value="1"/>
</dbReference>
<dbReference type="Gene3D" id="3.80.10.10">
    <property type="entry name" value="Ribonuclease Inhibitor"/>
    <property type="match status" value="1"/>
</dbReference>
<dbReference type="RefSeq" id="XP_018475544.1">
    <property type="nucleotide sequence ID" value="XM_018620042.2"/>
</dbReference>
<proteinExistence type="predicted"/>
<dbReference type="PROSITE" id="PS50181">
    <property type="entry name" value="FBOX"/>
    <property type="match status" value="1"/>
</dbReference>
<reference evidence="3 4" key="2">
    <citation type="submission" date="2025-04" db="UniProtKB">
        <authorList>
            <consortium name="RefSeq"/>
        </authorList>
    </citation>
    <scope>IDENTIFICATION</scope>
    <source>
        <tissue evidence="3 4">Leaf</tissue>
    </source>
</reference>
<evidence type="ECO:0000313" key="4">
    <source>
        <dbReference type="RefSeq" id="XP_056856440.1"/>
    </source>
</evidence>
<keyword evidence="2" id="KW-1185">Reference proteome</keyword>
<organism evidence="2 3">
    <name type="scientific">Raphanus sativus</name>
    <name type="common">Radish</name>
    <name type="synonym">Raphanus raphanistrum var. sativus</name>
    <dbReference type="NCBI Taxonomy" id="3726"/>
    <lineage>
        <taxon>Eukaryota</taxon>
        <taxon>Viridiplantae</taxon>
        <taxon>Streptophyta</taxon>
        <taxon>Embryophyta</taxon>
        <taxon>Tracheophyta</taxon>
        <taxon>Spermatophyta</taxon>
        <taxon>Magnoliopsida</taxon>
        <taxon>eudicotyledons</taxon>
        <taxon>Gunneridae</taxon>
        <taxon>Pentapetalae</taxon>
        <taxon>rosids</taxon>
        <taxon>malvids</taxon>
        <taxon>Brassicales</taxon>
        <taxon>Brassicaceae</taxon>
        <taxon>Brassiceae</taxon>
        <taxon>Raphanus</taxon>
    </lineage>
</organism>
<dbReference type="SMART" id="SM00256">
    <property type="entry name" value="FBOX"/>
    <property type="match status" value="1"/>
</dbReference>
<dbReference type="AlphaFoldDB" id="A0A6J0MTP0"/>
<dbReference type="InterPro" id="IPR050232">
    <property type="entry name" value="FBL13/AtMIF1-like"/>
</dbReference>
<dbReference type="KEGG" id="rsz:130505844"/>
<dbReference type="SMART" id="SM00579">
    <property type="entry name" value="FBD"/>
    <property type="match status" value="1"/>
</dbReference>
<dbReference type="GeneID" id="108846847"/>
<dbReference type="Pfam" id="PF00646">
    <property type="entry name" value="F-box"/>
    <property type="match status" value="1"/>
</dbReference>
<protein>
    <submittedName>
        <fullName evidence="3 4">FBD-associated F-box protein At5g56370</fullName>
    </submittedName>
</protein>
<dbReference type="SUPFAM" id="SSF52047">
    <property type="entry name" value="RNI-like"/>
    <property type="match status" value="1"/>
</dbReference>
<gene>
    <name evidence="3" type="primary">LOC108846847</name>
    <name evidence="4" type="synonym">LOC130505844</name>
</gene>
<dbReference type="SUPFAM" id="SSF81383">
    <property type="entry name" value="F-box domain"/>
    <property type="match status" value="1"/>
</dbReference>
<dbReference type="InterPro" id="IPR036047">
    <property type="entry name" value="F-box-like_dom_sf"/>
</dbReference>
<dbReference type="OrthoDB" id="612216at2759"/>
<reference evidence="2" key="1">
    <citation type="journal article" date="2019" name="Database">
        <title>The radish genome database (RadishGD): an integrated information resource for radish genomics.</title>
        <authorList>
            <person name="Yu H.J."/>
            <person name="Baek S."/>
            <person name="Lee Y.J."/>
            <person name="Cho A."/>
            <person name="Mun J.H."/>
        </authorList>
    </citation>
    <scope>NUCLEOTIDE SEQUENCE [LARGE SCALE GENOMIC DNA]</scope>
    <source>
        <strain evidence="2">cv. WK10039</strain>
    </source>
</reference>
<evidence type="ECO:0000259" key="1">
    <source>
        <dbReference type="PROSITE" id="PS50181"/>
    </source>
</evidence>
<dbReference type="RefSeq" id="XP_056856440.1">
    <property type="nucleotide sequence ID" value="XM_057000460.1"/>
</dbReference>
<dbReference type="Pfam" id="PF08387">
    <property type="entry name" value="FBD"/>
    <property type="match status" value="1"/>
</dbReference>
<evidence type="ECO:0000313" key="3">
    <source>
        <dbReference type="RefSeq" id="XP_018475544.1"/>
    </source>
</evidence>